<evidence type="ECO:0000256" key="4">
    <source>
        <dbReference type="ARBA" id="ARBA00023163"/>
    </source>
</evidence>
<dbReference type="GeneID" id="5878902"/>
<feature type="region of interest" description="Disordered" evidence="7">
    <location>
        <begin position="107"/>
        <end position="130"/>
    </location>
</feature>
<dbReference type="GO" id="GO:0005634">
    <property type="term" value="C:nucleus"/>
    <property type="evidence" value="ECO:0007669"/>
    <property type="project" value="UniProtKB-SubCell"/>
</dbReference>
<dbReference type="OMA" id="NIHIGTP"/>
<dbReference type="Proteomes" id="UP000008076">
    <property type="component" value="Unassembled WGS sequence"/>
</dbReference>
<dbReference type="PANTHER" id="PTHR12632">
    <property type="entry name" value="TRANSCRIPTION FACTOR NF-Y ALPHA-RELATED"/>
    <property type="match status" value="1"/>
</dbReference>
<evidence type="ECO:0000256" key="5">
    <source>
        <dbReference type="ARBA" id="ARBA00023242"/>
    </source>
</evidence>
<dbReference type="eggNOG" id="KOG1561">
    <property type="taxonomic scope" value="Eukaryota"/>
</dbReference>
<accession>B0E6J3</accession>
<evidence type="ECO:0000256" key="3">
    <source>
        <dbReference type="ARBA" id="ARBA00023125"/>
    </source>
</evidence>
<dbReference type="SMART" id="SM00521">
    <property type="entry name" value="CBF"/>
    <property type="match status" value="1"/>
</dbReference>
<dbReference type="PRINTS" id="PR00616">
    <property type="entry name" value="CCAATSUBUNTB"/>
</dbReference>
<evidence type="ECO:0000313" key="9">
    <source>
        <dbReference type="Proteomes" id="UP000008076"/>
    </source>
</evidence>
<reference evidence="9" key="1">
    <citation type="submission" date="2007-12" db="EMBL/GenBank/DDBJ databases">
        <title>Annotation of Entamoeba dispar SAW760.</title>
        <authorList>
            <person name="Lorenzi H."/>
            <person name="Inman J."/>
            <person name="Schobel S."/>
            <person name="Amedeo P."/>
            <person name="Caler E."/>
        </authorList>
    </citation>
    <scope>NUCLEOTIDE SEQUENCE [LARGE SCALE GENOMIC DNA]</scope>
    <source>
        <strain evidence="9">ATCC PRA-260 / SAW760</strain>
    </source>
</reference>
<organism evidence="9">
    <name type="scientific">Entamoeba dispar (strain ATCC PRA-260 / SAW760)</name>
    <dbReference type="NCBI Taxonomy" id="370354"/>
    <lineage>
        <taxon>Eukaryota</taxon>
        <taxon>Amoebozoa</taxon>
        <taxon>Evosea</taxon>
        <taxon>Archamoebae</taxon>
        <taxon>Mastigamoebida</taxon>
        <taxon>Entamoebidae</taxon>
        <taxon>Entamoeba</taxon>
    </lineage>
</organism>
<dbReference type="Pfam" id="PF02045">
    <property type="entry name" value="CBFB_NFYA"/>
    <property type="match status" value="1"/>
</dbReference>
<dbReference type="VEuPathDB" id="AmoebaDB:EDI_297980"/>
<dbReference type="AlphaFoldDB" id="B0E6J3"/>
<protein>
    <recommendedName>
        <fullName evidence="6">Nuclear transcription factor Y subunit</fullName>
    </recommendedName>
</protein>
<dbReference type="Gene3D" id="6.10.250.2430">
    <property type="match status" value="1"/>
</dbReference>
<gene>
    <name evidence="8" type="ORF">EDI_297980</name>
</gene>
<sequence length="187" mass="21416">MCASVNNTSLEITQPQQSRKVQWNLLPSSYISSYSKEPTFVGFPKNTIHWPASDVLKKYIFVNDKQFNRIIKRRSERHNLESQKSISSPSNKQKFKYESRHLHAMKRQRGEGGRFCSKKKIEQSQVSDTTSPQQLIETTLIVSDNPGISPIKSIQPIQLNSSITQAPTISYETNNIPVQFKDLNIHP</sequence>
<name>B0E6J3_ENTDS</name>
<keyword evidence="5 6" id="KW-0539">Nucleus</keyword>
<comment type="similarity">
    <text evidence="6">Belongs to the NFYA/HAP2 subunit family.</text>
</comment>
<dbReference type="EMBL" id="DS547907">
    <property type="protein sequence ID" value="EDR29826.1"/>
    <property type="molecule type" value="Genomic_DNA"/>
</dbReference>
<comment type="function">
    <text evidence="6">Component of the sequence-specific heterotrimeric transcription factor (NF-Y) which specifically recognizes a 5'-CCAAT-3' box motif found in the promoters of its target genes.</text>
</comment>
<dbReference type="OrthoDB" id="26901at2759"/>
<evidence type="ECO:0000256" key="2">
    <source>
        <dbReference type="ARBA" id="ARBA00023015"/>
    </source>
</evidence>
<feature type="compositionally biased region" description="Polar residues" evidence="7">
    <location>
        <begin position="82"/>
        <end position="92"/>
    </location>
</feature>
<evidence type="ECO:0000256" key="7">
    <source>
        <dbReference type="SAM" id="MobiDB-lite"/>
    </source>
</evidence>
<keyword evidence="9" id="KW-1185">Reference proteome</keyword>
<evidence type="ECO:0000256" key="6">
    <source>
        <dbReference type="RuleBase" id="RU367155"/>
    </source>
</evidence>
<evidence type="ECO:0000256" key="1">
    <source>
        <dbReference type="ARBA" id="ARBA00004123"/>
    </source>
</evidence>
<dbReference type="RefSeq" id="XP_001734011.1">
    <property type="nucleotide sequence ID" value="XM_001733959.1"/>
</dbReference>
<comment type="subunit">
    <text evidence="6">Heterotrimer.</text>
</comment>
<dbReference type="PROSITE" id="PS51152">
    <property type="entry name" value="NFYA_HAP2_2"/>
    <property type="match status" value="1"/>
</dbReference>
<comment type="subcellular location">
    <subcellularLocation>
        <location evidence="1 6">Nucleus</location>
    </subcellularLocation>
</comment>
<keyword evidence="2 6" id="KW-0805">Transcription regulation</keyword>
<feature type="region of interest" description="Disordered" evidence="7">
    <location>
        <begin position="74"/>
        <end position="95"/>
    </location>
</feature>
<dbReference type="InterPro" id="IPR001289">
    <property type="entry name" value="NFYA"/>
</dbReference>
<dbReference type="GO" id="GO:0003677">
    <property type="term" value="F:DNA binding"/>
    <property type="evidence" value="ECO:0007669"/>
    <property type="project" value="UniProtKB-KW"/>
</dbReference>
<evidence type="ECO:0000313" key="8">
    <source>
        <dbReference type="EMBL" id="EDR29826.1"/>
    </source>
</evidence>
<keyword evidence="4 6" id="KW-0804">Transcription</keyword>
<proteinExistence type="inferred from homology"/>
<keyword evidence="3 6" id="KW-0238">DNA-binding</keyword>
<dbReference type="GO" id="GO:0003700">
    <property type="term" value="F:DNA-binding transcription factor activity"/>
    <property type="evidence" value="ECO:0007669"/>
    <property type="project" value="UniProtKB-UniRule"/>
</dbReference>
<dbReference type="KEGG" id="edi:EDI_297980"/>